<reference evidence="2" key="1">
    <citation type="submission" date="2023-07" db="EMBL/GenBank/DDBJ databases">
        <title>Genome content predicts the carbon catabolic preferences of heterotrophic bacteria.</title>
        <authorList>
            <person name="Gralka M."/>
        </authorList>
    </citation>
    <scope>NUCLEOTIDE SEQUENCE</scope>
    <source>
        <strain evidence="2">G2M05</strain>
    </source>
</reference>
<accession>A0AAW7XZX3</accession>
<dbReference type="EMBL" id="JAUOPU010000002">
    <property type="protein sequence ID" value="MDO6541632.1"/>
    <property type="molecule type" value="Genomic_DNA"/>
</dbReference>
<organism evidence="2 3">
    <name type="scientific">Photobacterium sanguinicancri</name>
    <dbReference type="NCBI Taxonomy" id="875932"/>
    <lineage>
        <taxon>Bacteria</taxon>
        <taxon>Pseudomonadati</taxon>
        <taxon>Pseudomonadota</taxon>
        <taxon>Gammaproteobacteria</taxon>
        <taxon>Vibrionales</taxon>
        <taxon>Vibrionaceae</taxon>
        <taxon>Photobacterium</taxon>
    </lineage>
</organism>
<dbReference type="Pfam" id="PF14316">
    <property type="entry name" value="DUF4381"/>
    <property type="match status" value="1"/>
</dbReference>
<comment type="caution">
    <text evidence="2">The sequence shown here is derived from an EMBL/GenBank/DDBJ whole genome shotgun (WGS) entry which is preliminary data.</text>
</comment>
<proteinExistence type="predicted"/>
<sequence length="194" mass="21963">MSIHTPPSTYILRDIVDVAVPKSVAWWPQTIGWQILALVILMASLVWGYRRINVWWQNRYRREALQALATLDLGLPRESAMSLLTIIKVVLVYLDPKNAALFGEALLQKLDSLLPSATLKRAQGDTEIKPEHHADFQSDFQYRGELGKKWLAASLSSQQTLTEPELATLIEHTRTWLLLHRKPESISASNKGAQ</sequence>
<evidence type="ECO:0000313" key="3">
    <source>
        <dbReference type="Proteomes" id="UP001170624"/>
    </source>
</evidence>
<gene>
    <name evidence="2" type="ORF">Q4568_03765</name>
</gene>
<protein>
    <submittedName>
        <fullName evidence="2">DUF4381 domain-containing protein</fullName>
    </submittedName>
</protein>
<keyword evidence="1" id="KW-0472">Membrane</keyword>
<keyword evidence="1" id="KW-1133">Transmembrane helix</keyword>
<dbReference type="AlphaFoldDB" id="A0AAW7XZX3"/>
<keyword evidence="1" id="KW-0812">Transmembrane</keyword>
<name>A0AAW7XZX3_9GAMM</name>
<feature type="transmembrane region" description="Helical" evidence="1">
    <location>
        <begin position="31"/>
        <end position="49"/>
    </location>
</feature>
<dbReference type="RefSeq" id="WP_281223546.1">
    <property type="nucleotide sequence ID" value="NZ_CANMLA010000038.1"/>
</dbReference>
<dbReference type="InterPro" id="IPR025489">
    <property type="entry name" value="DUF4381"/>
</dbReference>
<evidence type="ECO:0000256" key="1">
    <source>
        <dbReference type="SAM" id="Phobius"/>
    </source>
</evidence>
<evidence type="ECO:0000313" key="2">
    <source>
        <dbReference type="EMBL" id="MDO6541632.1"/>
    </source>
</evidence>
<dbReference type="Proteomes" id="UP001170624">
    <property type="component" value="Unassembled WGS sequence"/>
</dbReference>